<gene>
    <name evidence="2" type="ORF">CGOC_LOCUS1910</name>
</gene>
<proteinExistence type="predicted"/>
<dbReference type="EMBL" id="UYRV01003937">
    <property type="protein sequence ID" value="VDK50927.1"/>
    <property type="molecule type" value="Genomic_DNA"/>
</dbReference>
<organism evidence="2 3">
    <name type="scientific">Cylicostephanus goldi</name>
    <name type="common">Nematode worm</name>
    <dbReference type="NCBI Taxonomy" id="71465"/>
    <lineage>
        <taxon>Eukaryota</taxon>
        <taxon>Metazoa</taxon>
        <taxon>Ecdysozoa</taxon>
        <taxon>Nematoda</taxon>
        <taxon>Chromadorea</taxon>
        <taxon>Rhabditida</taxon>
        <taxon>Rhabditina</taxon>
        <taxon>Rhabditomorpha</taxon>
        <taxon>Strongyloidea</taxon>
        <taxon>Strongylidae</taxon>
        <taxon>Cylicostephanus</taxon>
    </lineage>
</organism>
<accession>A0A3P6QXS8</accession>
<dbReference type="AlphaFoldDB" id="A0A3P6QXS8"/>
<name>A0A3P6QXS8_CYLGO</name>
<dbReference type="Pfam" id="PF01266">
    <property type="entry name" value="DAO"/>
    <property type="match status" value="1"/>
</dbReference>
<feature type="domain" description="FAD dependent oxidoreductase" evidence="1">
    <location>
        <begin position="28"/>
        <end position="100"/>
    </location>
</feature>
<evidence type="ECO:0000313" key="3">
    <source>
        <dbReference type="Proteomes" id="UP000271889"/>
    </source>
</evidence>
<dbReference type="InterPro" id="IPR006076">
    <property type="entry name" value="FAD-dep_OxRdtase"/>
</dbReference>
<dbReference type="Gene3D" id="3.50.50.60">
    <property type="entry name" value="FAD/NAD(P)-binding domain"/>
    <property type="match status" value="1"/>
</dbReference>
<dbReference type="GO" id="GO:0005759">
    <property type="term" value="C:mitochondrial matrix"/>
    <property type="evidence" value="ECO:0007669"/>
    <property type="project" value="TreeGrafter"/>
</dbReference>
<dbReference type="OrthoDB" id="429143at2759"/>
<protein>
    <recommendedName>
        <fullName evidence="1">FAD dependent oxidoreductase domain-containing protein</fullName>
    </recommendedName>
</protein>
<dbReference type="PANTHER" id="PTHR13847:SF193">
    <property type="entry name" value="PYRUVATE DEHYDROGENASE PHOSPHATASE REGULATORY SUBUNIT, MITOCHONDRIAL"/>
    <property type="match status" value="1"/>
</dbReference>
<dbReference type="InterPro" id="IPR036188">
    <property type="entry name" value="FAD/NAD-bd_sf"/>
</dbReference>
<evidence type="ECO:0000313" key="2">
    <source>
        <dbReference type="EMBL" id="VDK50927.1"/>
    </source>
</evidence>
<reference evidence="2 3" key="1">
    <citation type="submission" date="2018-11" db="EMBL/GenBank/DDBJ databases">
        <authorList>
            <consortium name="Pathogen Informatics"/>
        </authorList>
    </citation>
    <scope>NUCLEOTIDE SEQUENCE [LARGE SCALE GENOMIC DNA]</scope>
</reference>
<dbReference type="Proteomes" id="UP000271889">
    <property type="component" value="Unassembled WGS sequence"/>
</dbReference>
<dbReference type="PANTHER" id="PTHR13847">
    <property type="entry name" value="SARCOSINE DEHYDROGENASE-RELATED"/>
    <property type="match status" value="1"/>
</dbReference>
<dbReference type="SUPFAM" id="SSF51905">
    <property type="entry name" value="FAD/NAD(P)-binding domain"/>
    <property type="match status" value="1"/>
</dbReference>
<evidence type="ECO:0000259" key="1">
    <source>
        <dbReference type="Pfam" id="PF01266"/>
    </source>
</evidence>
<feature type="non-terminal residue" evidence="2">
    <location>
        <position position="104"/>
    </location>
</feature>
<keyword evidence="3" id="KW-1185">Reference proteome</keyword>
<sequence length="104" mass="10872">MLSVVRGAGRGCLISYRYAGTKYTSSADVVVCGGGIAGTSVAYHLAKRGKRVCLFEKDAVGCGGATGISAGLVTAPVFFQHATTRHLARKSLDLYTELAQVGRF</sequence>